<keyword evidence="7" id="KW-1185">Reference proteome</keyword>
<dbReference type="PANTHER" id="PTHR44591:SF3">
    <property type="entry name" value="RESPONSE REGULATORY DOMAIN-CONTAINING PROTEIN"/>
    <property type="match status" value="1"/>
</dbReference>
<dbReference type="Gene3D" id="3.40.50.2300">
    <property type="match status" value="1"/>
</dbReference>
<evidence type="ECO:0000259" key="5">
    <source>
        <dbReference type="PROSITE" id="PS50110"/>
    </source>
</evidence>
<dbReference type="SMART" id="SM00448">
    <property type="entry name" value="REC"/>
    <property type="match status" value="1"/>
</dbReference>
<evidence type="ECO:0000256" key="4">
    <source>
        <dbReference type="PROSITE-ProRule" id="PRU00169"/>
    </source>
</evidence>
<dbReference type="OrthoDB" id="9784719at2"/>
<dbReference type="PANTHER" id="PTHR44591">
    <property type="entry name" value="STRESS RESPONSE REGULATOR PROTEIN 1"/>
    <property type="match status" value="1"/>
</dbReference>
<dbReference type="Pfam" id="PF00072">
    <property type="entry name" value="Response_reg"/>
    <property type="match status" value="1"/>
</dbReference>
<protein>
    <submittedName>
        <fullName evidence="6">Response regulator</fullName>
    </submittedName>
</protein>
<evidence type="ECO:0000313" key="7">
    <source>
        <dbReference type="Proteomes" id="UP000311605"/>
    </source>
</evidence>
<feature type="domain" description="Response regulatory" evidence="5">
    <location>
        <begin position="12"/>
        <end position="125"/>
    </location>
</feature>
<keyword evidence="3" id="KW-0804">Transcription</keyword>
<dbReference type="InterPro" id="IPR011006">
    <property type="entry name" value="CheY-like_superfamily"/>
</dbReference>
<organism evidence="6 7">
    <name type="scientific">Aliirhizobium smilacinae</name>
    <dbReference type="NCBI Taxonomy" id="1395944"/>
    <lineage>
        <taxon>Bacteria</taxon>
        <taxon>Pseudomonadati</taxon>
        <taxon>Pseudomonadota</taxon>
        <taxon>Alphaproteobacteria</taxon>
        <taxon>Hyphomicrobiales</taxon>
        <taxon>Rhizobiaceae</taxon>
        <taxon>Aliirhizobium</taxon>
    </lineage>
</organism>
<accession>A0A5C4XH90</accession>
<evidence type="ECO:0000256" key="3">
    <source>
        <dbReference type="ARBA" id="ARBA00023163"/>
    </source>
</evidence>
<gene>
    <name evidence="6" type="ORF">FHP24_16890</name>
</gene>
<dbReference type="Proteomes" id="UP000311605">
    <property type="component" value="Unassembled WGS sequence"/>
</dbReference>
<dbReference type="SUPFAM" id="SSF52172">
    <property type="entry name" value="CheY-like"/>
    <property type="match status" value="1"/>
</dbReference>
<dbReference type="PROSITE" id="PS50110">
    <property type="entry name" value="RESPONSE_REGULATORY"/>
    <property type="match status" value="1"/>
</dbReference>
<evidence type="ECO:0000256" key="1">
    <source>
        <dbReference type="ARBA" id="ARBA00022553"/>
    </source>
</evidence>
<dbReference type="RefSeq" id="WP_139677386.1">
    <property type="nucleotide sequence ID" value="NZ_VDMN01000003.1"/>
</dbReference>
<reference evidence="6 7" key="1">
    <citation type="submission" date="2019-06" db="EMBL/GenBank/DDBJ databases">
        <title>The draft genome of Rhizobium smilacinae PTYR-5.</title>
        <authorList>
            <person name="Liu L."/>
            <person name="Li L."/>
            <person name="Zhang X."/>
        </authorList>
    </citation>
    <scope>NUCLEOTIDE SEQUENCE [LARGE SCALE GENOMIC DNA]</scope>
    <source>
        <strain evidence="6 7">PTYR-5</strain>
    </source>
</reference>
<keyword evidence="2" id="KW-0805">Transcription regulation</keyword>
<dbReference type="GO" id="GO:0000160">
    <property type="term" value="P:phosphorelay signal transduction system"/>
    <property type="evidence" value="ECO:0007669"/>
    <property type="project" value="InterPro"/>
</dbReference>
<dbReference type="InterPro" id="IPR050595">
    <property type="entry name" value="Bact_response_regulator"/>
</dbReference>
<comment type="caution">
    <text evidence="6">The sequence shown here is derived from an EMBL/GenBank/DDBJ whole genome shotgun (WGS) entry which is preliminary data.</text>
</comment>
<proteinExistence type="predicted"/>
<dbReference type="EMBL" id="VDMN01000003">
    <property type="protein sequence ID" value="TNM62893.1"/>
    <property type="molecule type" value="Genomic_DNA"/>
</dbReference>
<dbReference type="AlphaFoldDB" id="A0A5C4XH90"/>
<keyword evidence="1 4" id="KW-0597">Phosphoprotein</keyword>
<sequence length="127" mass="14100">MAQSTPINNRTVVLVVEDEPLQRMMAVDLVLDAGFDVVEAWSADEAVTILESRTDIRIVFTDVDMPGSMDGLKLAASIRDRWPPIELIVTSGHIRMNDVDLPARSVFFPKPYDTEKVTAQLNLMAAN</sequence>
<dbReference type="InterPro" id="IPR001789">
    <property type="entry name" value="Sig_transdc_resp-reg_receiver"/>
</dbReference>
<evidence type="ECO:0000313" key="6">
    <source>
        <dbReference type="EMBL" id="TNM62893.1"/>
    </source>
</evidence>
<name>A0A5C4XH90_9HYPH</name>
<feature type="modified residue" description="4-aspartylphosphate" evidence="4">
    <location>
        <position position="62"/>
    </location>
</feature>
<evidence type="ECO:0000256" key="2">
    <source>
        <dbReference type="ARBA" id="ARBA00023015"/>
    </source>
</evidence>